<evidence type="ECO:0000256" key="1">
    <source>
        <dbReference type="SAM" id="MobiDB-lite"/>
    </source>
</evidence>
<feature type="compositionally biased region" description="Gly residues" evidence="1">
    <location>
        <begin position="479"/>
        <end position="491"/>
    </location>
</feature>
<feature type="region of interest" description="Disordered" evidence="1">
    <location>
        <begin position="389"/>
        <end position="491"/>
    </location>
</feature>
<evidence type="ECO:0000313" key="3">
    <source>
        <dbReference type="Proteomes" id="UP000279306"/>
    </source>
</evidence>
<feature type="compositionally biased region" description="Low complexity" evidence="1">
    <location>
        <begin position="454"/>
        <end position="476"/>
    </location>
</feature>
<evidence type="ECO:0000313" key="2">
    <source>
        <dbReference type="EMBL" id="VEG52744.1"/>
    </source>
</evidence>
<proteinExistence type="predicted"/>
<dbReference type="EMBL" id="LR134356">
    <property type="protein sequence ID" value="VEG52744.1"/>
    <property type="molecule type" value="Genomic_DNA"/>
</dbReference>
<dbReference type="AlphaFoldDB" id="A0A448IKH6"/>
<dbReference type="RefSeq" id="WP_053086807.1">
    <property type="nucleotide sequence ID" value="NZ_CVQQ01000001.1"/>
</dbReference>
<organism evidence="2 3">
    <name type="scientific">Mycolicibacterium aurum</name>
    <name type="common">Mycobacterium aurum</name>
    <dbReference type="NCBI Taxonomy" id="1791"/>
    <lineage>
        <taxon>Bacteria</taxon>
        <taxon>Bacillati</taxon>
        <taxon>Actinomycetota</taxon>
        <taxon>Actinomycetes</taxon>
        <taxon>Mycobacteriales</taxon>
        <taxon>Mycobacteriaceae</taxon>
        <taxon>Mycolicibacterium</taxon>
    </lineage>
</organism>
<dbReference type="OrthoDB" id="4371679at2"/>
<accession>A0A448IKH6</accession>
<feature type="region of interest" description="Disordered" evidence="1">
    <location>
        <begin position="315"/>
        <end position="342"/>
    </location>
</feature>
<protein>
    <submittedName>
        <fullName evidence="2">PE-PPE domain-containing protein</fullName>
    </submittedName>
</protein>
<dbReference type="Proteomes" id="UP000279306">
    <property type="component" value="Chromosome"/>
</dbReference>
<feature type="compositionally biased region" description="Acidic residues" evidence="1">
    <location>
        <begin position="412"/>
        <end position="453"/>
    </location>
</feature>
<dbReference type="STRING" id="1791.GCA_001049355_00562"/>
<gene>
    <name evidence="2" type="ORF">NCTC10437_01609</name>
</gene>
<dbReference type="KEGG" id="mauu:NCTC10437_01609"/>
<name>A0A448IKH6_MYCAU</name>
<reference evidence="2 3" key="1">
    <citation type="submission" date="2018-12" db="EMBL/GenBank/DDBJ databases">
        <authorList>
            <consortium name="Pathogen Informatics"/>
        </authorList>
    </citation>
    <scope>NUCLEOTIDE SEQUENCE [LARGE SCALE GENOMIC DNA]</scope>
    <source>
        <strain evidence="2 3">NCTC10437</strain>
    </source>
</reference>
<feature type="compositionally biased region" description="Acidic residues" evidence="1">
    <location>
        <begin position="393"/>
        <end position="402"/>
    </location>
</feature>
<keyword evidence="3" id="KW-1185">Reference proteome</keyword>
<sequence length="491" mass="50853">MLDAVRPYATVGVALVGATVIAATPIQPPHNQTRSSDALYSLVAATTTTGEACTGYYTDGCDISAEQTYTPVELDHEGGSIWNIPANIVNALISIPRAYVDAVNDLSYSLEVTGSWWVYTPTNVLGYDPADPAKIAAVLNLLIPFEALSNPLGELVAWLAKANLPMNAGCTGTASPACEDVGAILSGMFQVSIWDLFTGYTFPEVINPVSDAEGAAGEPIDGEEGEEVAWSGATVQINPLDSVYSVINYLLADPEENAPEAVTLTELVETVSRLGAALWEDFYPFVPGSWLWKGYPYTLVTDLITPFVSILCPDCDPEHPEDPTPFDGELPPSSEDGEADAGSTSLLAAGVQAVDAVAPATSEPAAAAVDVADVETMAVQGLLAKFATPSEGDAGEQPDSPDIDPVTAADGPEVDTDVPAESEPVDEEDAAESEPTEADAGEMSTTDDDEDSSATDADTTSAAPSSDKSDDSTTSAGQSHGGSESGGDTGE</sequence>